<organism evidence="2 3">
    <name type="scientific">Caenorhabditis angaria</name>
    <dbReference type="NCBI Taxonomy" id="860376"/>
    <lineage>
        <taxon>Eukaryota</taxon>
        <taxon>Metazoa</taxon>
        <taxon>Ecdysozoa</taxon>
        <taxon>Nematoda</taxon>
        <taxon>Chromadorea</taxon>
        <taxon>Rhabditida</taxon>
        <taxon>Rhabditina</taxon>
        <taxon>Rhabditomorpha</taxon>
        <taxon>Rhabditoidea</taxon>
        <taxon>Rhabditidae</taxon>
        <taxon>Peloderinae</taxon>
        <taxon>Caenorhabditis</taxon>
    </lineage>
</organism>
<evidence type="ECO:0000313" key="2">
    <source>
        <dbReference type="EMBL" id="CAI5443366.1"/>
    </source>
</evidence>
<reference evidence="2" key="1">
    <citation type="submission" date="2022-11" db="EMBL/GenBank/DDBJ databases">
        <authorList>
            <person name="Kikuchi T."/>
        </authorList>
    </citation>
    <scope>NUCLEOTIDE SEQUENCE</scope>
    <source>
        <strain evidence="2">PS1010</strain>
    </source>
</reference>
<gene>
    <name evidence="2" type="ORF">CAMP_LOCUS6003</name>
</gene>
<dbReference type="Proteomes" id="UP001152747">
    <property type="component" value="Unassembled WGS sequence"/>
</dbReference>
<evidence type="ECO:0000313" key="3">
    <source>
        <dbReference type="Proteomes" id="UP001152747"/>
    </source>
</evidence>
<accession>A0A9P1N0N6</accession>
<feature type="compositionally biased region" description="Acidic residues" evidence="1">
    <location>
        <begin position="143"/>
        <end position="154"/>
    </location>
</feature>
<sequence length="183" mass="21872">MIQIDQRQDAQICLSAFQFLIDDFGNDVNELKEIMDGDDVDDLKYFIESSWGDKPEHYTPLKYIEKYPNHEWWKHEIDERKKKEEKENIEQKNQPEKVELVDKPEHYTPLEDIAICENHRKHAIENQIKNEKKTKYVQKVEEDSPSSESSDEEISPSLKQRRIDETQAVLCTIHFQLDLFYSK</sequence>
<proteinExistence type="predicted"/>
<name>A0A9P1N0N6_9PELO</name>
<comment type="caution">
    <text evidence="2">The sequence shown here is derived from an EMBL/GenBank/DDBJ whole genome shotgun (WGS) entry which is preliminary data.</text>
</comment>
<dbReference type="EMBL" id="CANHGI010000002">
    <property type="protein sequence ID" value="CAI5443366.1"/>
    <property type="molecule type" value="Genomic_DNA"/>
</dbReference>
<feature type="region of interest" description="Disordered" evidence="1">
    <location>
        <begin position="131"/>
        <end position="161"/>
    </location>
</feature>
<evidence type="ECO:0000256" key="1">
    <source>
        <dbReference type="SAM" id="MobiDB-lite"/>
    </source>
</evidence>
<feature type="region of interest" description="Disordered" evidence="1">
    <location>
        <begin position="80"/>
        <end position="103"/>
    </location>
</feature>
<dbReference type="AlphaFoldDB" id="A0A9P1N0N6"/>
<protein>
    <submittedName>
        <fullName evidence="2">Uncharacterized protein</fullName>
    </submittedName>
</protein>
<keyword evidence="3" id="KW-1185">Reference proteome</keyword>
<feature type="compositionally biased region" description="Basic and acidic residues" evidence="1">
    <location>
        <begin position="131"/>
        <end position="142"/>
    </location>
</feature>